<dbReference type="EMBL" id="CP002588">
    <property type="protein sequence ID" value="AEA47858.1"/>
    <property type="molecule type" value="Genomic_DNA"/>
</dbReference>
<dbReference type="SFLD" id="SFLDS00029">
    <property type="entry name" value="Radical_SAM"/>
    <property type="match status" value="1"/>
</dbReference>
<comment type="cofactor">
    <cofactor evidence="1">
        <name>[4Fe-4S] cluster</name>
        <dbReference type="ChEBI" id="CHEBI:49883"/>
    </cofactor>
</comment>
<dbReference type="RefSeq" id="WP_013684514.1">
    <property type="nucleotide sequence ID" value="NC_015320.1"/>
</dbReference>
<keyword evidence="6" id="KW-0411">Iron-sulfur</keyword>
<dbReference type="PROSITE" id="PS51918">
    <property type="entry name" value="RADICAL_SAM"/>
    <property type="match status" value="1"/>
</dbReference>
<dbReference type="InterPro" id="IPR006638">
    <property type="entry name" value="Elp3/MiaA/NifB-like_rSAM"/>
</dbReference>
<gene>
    <name evidence="8" type="ordered locus">Arcve_1863</name>
</gene>
<dbReference type="InterPro" id="IPR007197">
    <property type="entry name" value="rSAM"/>
</dbReference>
<evidence type="ECO:0000313" key="9">
    <source>
        <dbReference type="Proteomes" id="UP000008136"/>
    </source>
</evidence>
<dbReference type="InterPro" id="IPR058240">
    <property type="entry name" value="rSAM_sf"/>
</dbReference>
<keyword evidence="5" id="KW-0408">Iron</keyword>
<dbReference type="PANTHER" id="PTHR43787:SF11">
    <property type="entry name" value="UPF0026 PROTEIN SLR1464"/>
    <property type="match status" value="1"/>
</dbReference>
<keyword evidence="3" id="KW-0949">S-adenosyl-L-methionine</keyword>
<dbReference type="Gene3D" id="3.20.20.70">
    <property type="entry name" value="Aldolase class I"/>
    <property type="match status" value="1"/>
</dbReference>
<dbReference type="eggNOG" id="arCOG00953">
    <property type="taxonomic scope" value="Archaea"/>
</dbReference>
<keyword evidence="2" id="KW-0004">4Fe-4S</keyword>
<dbReference type="OrthoDB" id="17974at2157"/>
<dbReference type="InterPro" id="IPR013785">
    <property type="entry name" value="Aldolase_TIM"/>
</dbReference>
<dbReference type="GO" id="GO:0046872">
    <property type="term" value="F:metal ion binding"/>
    <property type="evidence" value="ECO:0007669"/>
    <property type="project" value="UniProtKB-KW"/>
</dbReference>
<accession>F2KRC4</accession>
<protein>
    <submittedName>
        <fullName evidence="8">Radical SAM domain protein</fullName>
    </submittedName>
</protein>
<keyword evidence="9" id="KW-1185">Reference proteome</keyword>
<dbReference type="AlphaFoldDB" id="F2KRC4"/>
<keyword evidence="4" id="KW-0479">Metal-binding</keyword>
<dbReference type="SMART" id="SM00729">
    <property type="entry name" value="Elp3"/>
    <property type="match status" value="1"/>
</dbReference>
<dbReference type="CDD" id="cd01335">
    <property type="entry name" value="Radical_SAM"/>
    <property type="match status" value="1"/>
</dbReference>
<dbReference type="GeneID" id="10394993"/>
<dbReference type="SFLD" id="SFLDG01083">
    <property type="entry name" value="Uncharacterised_Radical_SAM_Su"/>
    <property type="match status" value="1"/>
</dbReference>
<dbReference type="Proteomes" id="UP000008136">
    <property type="component" value="Chromosome"/>
</dbReference>
<dbReference type="Pfam" id="PF04055">
    <property type="entry name" value="Radical_SAM"/>
    <property type="match status" value="1"/>
</dbReference>
<evidence type="ECO:0000256" key="4">
    <source>
        <dbReference type="ARBA" id="ARBA00022723"/>
    </source>
</evidence>
<evidence type="ECO:0000256" key="6">
    <source>
        <dbReference type="ARBA" id="ARBA00023014"/>
    </source>
</evidence>
<evidence type="ECO:0000256" key="2">
    <source>
        <dbReference type="ARBA" id="ARBA00022485"/>
    </source>
</evidence>
<dbReference type="InterPro" id="IPR040084">
    <property type="entry name" value="GTPase_Obg"/>
</dbReference>
<evidence type="ECO:0000313" key="8">
    <source>
        <dbReference type="EMBL" id="AEA47858.1"/>
    </source>
</evidence>
<dbReference type="STRING" id="693661.Arcve_1863"/>
<dbReference type="GO" id="GO:0003824">
    <property type="term" value="F:catalytic activity"/>
    <property type="evidence" value="ECO:0007669"/>
    <property type="project" value="InterPro"/>
</dbReference>
<organism evidence="8 9">
    <name type="scientific">Archaeoglobus veneficus (strain DSM 11195 / SNP6)</name>
    <dbReference type="NCBI Taxonomy" id="693661"/>
    <lineage>
        <taxon>Archaea</taxon>
        <taxon>Methanobacteriati</taxon>
        <taxon>Methanobacteriota</taxon>
        <taxon>Archaeoglobi</taxon>
        <taxon>Archaeoglobales</taxon>
        <taxon>Archaeoglobaceae</taxon>
        <taxon>Archaeoglobus</taxon>
    </lineage>
</organism>
<dbReference type="KEGG" id="ave:Arcve_1863"/>
<evidence type="ECO:0000259" key="7">
    <source>
        <dbReference type="PROSITE" id="PS51918"/>
    </source>
</evidence>
<name>F2KRC4_ARCVS</name>
<dbReference type="PANTHER" id="PTHR43787">
    <property type="entry name" value="FEMO COFACTOR BIOSYNTHESIS PROTEIN NIFB-RELATED"/>
    <property type="match status" value="1"/>
</dbReference>
<evidence type="ECO:0000256" key="1">
    <source>
        <dbReference type="ARBA" id="ARBA00001966"/>
    </source>
</evidence>
<evidence type="ECO:0000256" key="5">
    <source>
        <dbReference type="ARBA" id="ARBA00023004"/>
    </source>
</evidence>
<evidence type="ECO:0000256" key="3">
    <source>
        <dbReference type="ARBA" id="ARBA00022691"/>
    </source>
</evidence>
<reference evidence="8 9" key="1">
    <citation type="submission" date="2011-03" db="EMBL/GenBank/DDBJ databases">
        <title>The complete genome of Archaeoglobus veneficus SNP6.</title>
        <authorList>
            <consortium name="US DOE Joint Genome Institute (JGI-PGF)"/>
            <person name="Lucas S."/>
            <person name="Copeland A."/>
            <person name="Lapidus A."/>
            <person name="Bruce D."/>
            <person name="Goodwin L."/>
            <person name="Pitluck S."/>
            <person name="Kyrpides N."/>
            <person name="Mavromatis K."/>
            <person name="Pagani I."/>
            <person name="Ivanova N."/>
            <person name="Mikhailova N."/>
            <person name="Lu M."/>
            <person name="Detter J.C."/>
            <person name="Tapia R."/>
            <person name="Han C."/>
            <person name="Land M."/>
            <person name="Hauser L."/>
            <person name="Markowitz V."/>
            <person name="Cheng J.-F."/>
            <person name="Hugenholtz P."/>
            <person name="Woyke T."/>
            <person name="Wu D."/>
            <person name="Spring S."/>
            <person name="Brambilla E."/>
            <person name="Klenk H.-P."/>
            <person name="Eisen J.A."/>
        </authorList>
    </citation>
    <scope>NUCLEOTIDE SEQUENCE [LARGE SCALE GENOMIC DNA]</scope>
    <source>
        <strain>SNP6</strain>
    </source>
</reference>
<dbReference type="SUPFAM" id="SSF102114">
    <property type="entry name" value="Radical SAM enzymes"/>
    <property type="match status" value="1"/>
</dbReference>
<dbReference type="HOGENOM" id="CLU_058377_0_0_2"/>
<feature type="domain" description="Radical SAM core" evidence="7">
    <location>
        <begin position="11"/>
        <end position="236"/>
    </location>
</feature>
<proteinExistence type="predicted"/>
<dbReference type="GO" id="GO:0051539">
    <property type="term" value="F:4 iron, 4 sulfur cluster binding"/>
    <property type="evidence" value="ECO:0007669"/>
    <property type="project" value="UniProtKB-KW"/>
</dbReference>
<sequence>MDYVYGPVSSRRLGRSLGVNVIPFKTCNYSCVYCQLGKTTSKINERRSFFPKEDILREVELSLKNVEADHITFAGEGEPTLCRDIGWLIRKIKEITDIPVAVITNGSLLYREDVREDLMEADVVIPSLDAADTRTFRRINRPHRDLKIEEIIDGQVEFSRSYRGKLYVEVMLVKNFNDGEESLLSIRDALNRIKPDGVYILTPIRPPASRIEPADEMGLLRANAIIGDVTKIIQPEVGEFFVECFSSAEEAVMMVLRRHPMREEQLVELLRKFDADLSILESIEGIEKVEFMGKTFYLYRPPS</sequence>